<dbReference type="EMBL" id="HBHT01040771">
    <property type="protein sequence ID" value="CAD9995220.1"/>
    <property type="molecule type" value="Transcribed_RNA"/>
</dbReference>
<proteinExistence type="predicted"/>
<organism evidence="2">
    <name type="scientific">Entomoneis paludosa</name>
    <dbReference type="NCBI Taxonomy" id="265537"/>
    <lineage>
        <taxon>Eukaryota</taxon>
        <taxon>Sar</taxon>
        <taxon>Stramenopiles</taxon>
        <taxon>Ochrophyta</taxon>
        <taxon>Bacillariophyta</taxon>
        <taxon>Bacillariophyceae</taxon>
        <taxon>Bacillariophycidae</taxon>
        <taxon>Entomoneidaceae</taxon>
        <taxon>Entomoneis</taxon>
    </lineage>
</organism>
<evidence type="ECO:0000313" key="2">
    <source>
        <dbReference type="EMBL" id="CAD9995220.1"/>
    </source>
</evidence>
<reference evidence="2" key="1">
    <citation type="submission" date="2021-01" db="EMBL/GenBank/DDBJ databases">
        <authorList>
            <person name="Corre E."/>
            <person name="Pelletier E."/>
            <person name="Niang G."/>
            <person name="Scheremetjew M."/>
            <person name="Finn R."/>
            <person name="Kale V."/>
            <person name="Holt S."/>
            <person name="Cochrane G."/>
            <person name="Meng A."/>
            <person name="Brown T."/>
            <person name="Cohen L."/>
        </authorList>
    </citation>
    <scope>NUCLEOTIDE SEQUENCE</scope>
    <source>
        <strain evidence="2">CCMP125</strain>
    </source>
</reference>
<dbReference type="AlphaFoldDB" id="A0A7S2YTX6"/>
<evidence type="ECO:0000256" key="1">
    <source>
        <dbReference type="SAM" id="MobiDB-lite"/>
    </source>
</evidence>
<gene>
    <name evidence="2" type="ORF">APAL1065_LOCUS27380</name>
</gene>
<feature type="region of interest" description="Disordered" evidence="1">
    <location>
        <begin position="50"/>
        <end position="77"/>
    </location>
</feature>
<sequence length="106" mass="11906">MAVSSRLPSSARNAIPTVKPTIDFWPIPFIYQFLSFSIIFDNNCFHHRQRSNKPELEQQDEYNNHTGSRRGAASNGIYPRHTPCRAAGNWGTAVRGNYSGCCGKDC</sequence>
<protein>
    <submittedName>
        <fullName evidence="2">Uncharacterized protein</fullName>
    </submittedName>
</protein>
<name>A0A7S2YTX6_9STRA</name>
<accession>A0A7S2YTX6</accession>